<organism evidence="1 2">
    <name type="scientific">Leucogyrophana mollusca</name>
    <dbReference type="NCBI Taxonomy" id="85980"/>
    <lineage>
        <taxon>Eukaryota</taxon>
        <taxon>Fungi</taxon>
        <taxon>Dikarya</taxon>
        <taxon>Basidiomycota</taxon>
        <taxon>Agaricomycotina</taxon>
        <taxon>Agaricomycetes</taxon>
        <taxon>Agaricomycetidae</taxon>
        <taxon>Boletales</taxon>
        <taxon>Boletales incertae sedis</taxon>
        <taxon>Leucogyrophana</taxon>
    </lineage>
</organism>
<accession>A0ACB8B446</accession>
<proteinExistence type="predicted"/>
<evidence type="ECO:0000313" key="1">
    <source>
        <dbReference type="EMBL" id="KAH7920172.1"/>
    </source>
</evidence>
<keyword evidence="2" id="KW-1185">Reference proteome</keyword>
<name>A0ACB8B446_9AGAM</name>
<protein>
    <submittedName>
        <fullName evidence="1">Uncharacterized protein</fullName>
    </submittedName>
</protein>
<evidence type="ECO:0000313" key="2">
    <source>
        <dbReference type="Proteomes" id="UP000790709"/>
    </source>
</evidence>
<comment type="caution">
    <text evidence="1">The sequence shown here is derived from an EMBL/GenBank/DDBJ whole genome shotgun (WGS) entry which is preliminary data.</text>
</comment>
<dbReference type="Proteomes" id="UP000790709">
    <property type="component" value="Unassembled WGS sequence"/>
</dbReference>
<dbReference type="EMBL" id="MU266599">
    <property type="protein sequence ID" value="KAH7920172.1"/>
    <property type="molecule type" value="Genomic_DNA"/>
</dbReference>
<sequence length="109" mass="12115">MSARLSTSPVRPDPLDDPSVHTGRLTPDLRRRGQSSFAENDDTTSPTSATISESGGSFYRMNEPPRPTLHHYPVTLNTSRKVTIRSDPALVTCFDPADKELHELWAPKQ</sequence>
<reference evidence="1" key="1">
    <citation type="journal article" date="2021" name="New Phytol.">
        <title>Evolutionary innovations through gain and loss of genes in the ectomycorrhizal Boletales.</title>
        <authorList>
            <person name="Wu G."/>
            <person name="Miyauchi S."/>
            <person name="Morin E."/>
            <person name="Kuo A."/>
            <person name="Drula E."/>
            <person name="Varga T."/>
            <person name="Kohler A."/>
            <person name="Feng B."/>
            <person name="Cao Y."/>
            <person name="Lipzen A."/>
            <person name="Daum C."/>
            <person name="Hundley H."/>
            <person name="Pangilinan J."/>
            <person name="Johnson J."/>
            <person name="Barry K."/>
            <person name="LaButti K."/>
            <person name="Ng V."/>
            <person name="Ahrendt S."/>
            <person name="Min B."/>
            <person name="Choi I.G."/>
            <person name="Park H."/>
            <person name="Plett J.M."/>
            <person name="Magnuson J."/>
            <person name="Spatafora J.W."/>
            <person name="Nagy L.G."/>
            <person name="Henrissat B."/>
            <person name="Grigoriev I.V."/>
            <person name="Yang Z.L."/>
            <person name="Xu J."/>
            <person name="Martin F.M."/>
        </authorList>
    </citation>
    <scope>NUCLEOTIDE SEQUENCE</scope>
    <source>
        <strain evidence="1">KUC20120723A-06</strain>
    </source>
</reference>
<gene>
    <name evidence="1" type="ORF">BV22DRAFT_820562</name>
</gene>